<evidence type="ECO:0000256" key="3">
    <source>
        <dbReference type="ARBA" id="ARBA00007325"/>
    </source>
</evidence>
<feature type="compositionally biased region" description="Basic and acidic residues" evidence="14">
    <location>
        <begin position="1088"/>
        <end position="1101"/>
    </location>
</feature>
<dbReference type="SUPFAM" id="SSF48452">
    <property type="entry name" value="TPR-like"/>
    <property type="match status" value="1"/>
</dbReference>
<dbReference type="GO" id="GO:0006383">
    <property type="term" value="P:transcription by RNA polymerase III"/>
    <property type="evidence" value="ECO:0007669"/>
    <property type="project" value="InterPro"/>
</dbReference>
<dbReference type="Pfam" id="PF07647">
    <property type="entry name" value="SAM_2"/>
    <property type="match status" value="1"/>
</dbReference>
<dbReference type="GO" id="GO:0043488">
    <property type="term" value="P:regulation of mRNA stability"/>
    <property type="evidence" value="ECO:0007669"/>
    <property type="project" value="InterPro"/>
</dbReference>
<evidence type="ECO:0000313" key="17">
    <source>
        <dbReference type="Proteomes" id="UP001163105"/>
    </source>
</evidence>
<dbReference type="InterPro" id="IPR057327">
    <property type="entry name" value="Vts1_dom"/>
</dbReference>
<dbReference type="GO" id="GO:0000932">
    <property type="term" value="C:P-body"/>
    <property type="evidence" value="ECO:0007669"/>
    <property type="project" value="UniProtKB-SubCell"/>
</dbReference>
<dbReference type="InterPro" id="IPR019734">
    <property type="entry name" value="TPR_rpt"/>
</dbReference>
<dbReference type="Pfam" id="PF13432">
    <property type="entry name" value="TPR_16"/>
    <property type="match status" value="2"/>
</dbReference>
<dbReference type="EMBL" id="JAQHRD010000006">
    <property type="protein sequence ID" value="KAJ6439981.1"/>
    <property type="molecule type" value="Genomic_DNA"/>
</dbReference>
<evidence type="ECO:0000256" key="14">
    <source>
        <dbReference type="SAM" id="MobiDB-lite"/>
    </source>
</evidence>
<keyword evidence="4" id="KW-0813">Transport</keyword>
<accession>A0AB34FMB8</accession>
<sequence>MSGSHIIGNRNSTPEANSASTLRPPSSRAIGSGSSLRASADMAALTGSSPSSRIRPSSDFYGQPQQGHGQGSLESDSQDKIAQQWIADIDQYETTLEEMAAATLDQDFKDELSAIEQWFRVLSEAERTAALYALLQQTTQVQIRFFIQVLQQMGKNHPMSGVLSPANFDKDPMSNRLSDAMNKLNVDSARNSYSRNSAIASTAKRHSGLDPSTINAMFPDAAAAIATEKAKFTQQTGNPPASNRNSAAIDPRSSMAGPGISTSQEPRDTGIGNAASLWGSGSGDQSTNVKSSTSQTPMGQFVQPPPSGGLRSPRPQMGGGSAIQQTTLTAPDKSSADLPLLSPYNAGSGNWASMVNTPMAPTFNTGSTGGNQADMVANATAMKLAALSTVNNRFALDDVRKYRRARSNDAPGHSQMSPPTQSMNLPGTNVVMINEHGQVLSREQVLAMQAQQGLGMGSQRSRPSSPGIAMQPSLGPMAHFTSPQHNGFLSAYDGSSGLLNSGMPSVNLSQLGIPGHEGYLSDHSDMVRGRSPRGRRGSSKPPEDPTDPTLLQDIPSWLRSLRLHKYTDNLKDMKWTDLVELDDKALEDRGVNALGARRKMLKVFEQVKARGGARGRGARGPRKAAKPRGDITARLSKVNQAFLGGDYDQALDLAFEVIRINAETHQAWTALSSIFRERGELDRALSAMVYAAHLRPKDVSGWMQCASYALETIEEDERTNLNTARLCYSAALRADPTHVDARIGKAAVCQRQGHLAAAIAEYKIVLRRQPYDLDLVRKLAECCVDSKNASTAMPTAIQAYRHFFDHEIRSQSLHDRESFWHDVGIYVELFAAVERYEEAIHEMKALSRWLAGRTSEKYWDSYQADDREWDTDDDRRSHVPEYPGHHADQGSYGNALPLDLRRHLSWLDVNDSRTPEFVADFPFLIYELATELARSGRQSLAVKYFELLRSVPGEPDPATLLQLGRCYLALGEQPAAEECFLAAIDADEDSIEARVELANMYERAREDEEALILAAEAMALREAREQSSPAPPDVEEASEARRQKRVDSSTSRARKPRAKATQKALAPAAGDGSKGSVVPRRYRPKRLAGPDKRSQEEQDRAVKLTHQYEAVRDLKRQILAGRSDLIPDWMATSKELVDDFRSLKRFYTWDKYLRFLGSKGVSQHTGSGGTQDSELAQMYERLTRSIAPQGDLSGGDFGLPGLMSHQGIAFEDWLDLFLDYAIGLAIAHRREEAYQICQAAKDSTVFQSSEHDFAIYVAWSVCAIYTSDEERCVAVARHLMRDGEITDSYRMFALLSRLCQSPVSWYTSGPAQKFILRQIKAIDARHDGHSDQPLGRSGTVGAQGNKRTSAFKIDVCLLMLYGHILFTSTSYAYSLGYFLRARSLDPTNSMVNLSLGLAYVHYGLKRQSTNRQYLLLQGQTFLFQYLHGSPDGPDETKTSRAERFYNVGRLFQLLGIGYLGSNYYATALELCKREEGGEDLSACILMNSIVSLLSVGNKALAFSVLKSNLKL</sequence>
<dbReference type="PROSITE" id="PS50105">
    <property type="entry name" value="SAM_DOMAIN"/>
    <property type="match status" value="1"/>
</dbReference>
<organism evidence="16 17">
    <name type="scientific">Purpureocillium lavendulum</name>
    <dbReference type="NCBI Taxonomy" id="1247861"/>
    <lineage>
        <taxon>Eukaryota</taxon>
        <taxon>Fungi</taxon>
        <taxon>Dikarya</taxon>
        <taxon>Ascomycota</taxon>
        <taxon>Pezizomycotina</taxon>
        <taxon>Sordariomycetes</taxon>
        <taxon>Hypocreomycetidae</taxon>
        <taxon>Hypocreales</taxon>
        <taxon>Ophiocordycipitaceae</taxon>
        <taxon>Purpureocillium</taxon>
    </lineage>
</organism>
<dbReference type="InterPro" id="IPR037635">
    <property type="entry name" value="VTS1_SAM"/>
</dbReference>
<dbReference type="Gene3D" id="1.25.40.10">
    <property type="entry name" value="Tetratricopeptide repeat domain"/>
    <property type="match status" value="2"/>
</dbReference>
<proteinExistence type="inferred from homology"/>
<evidence type="ECO:0000256" key="4">
    <source>
        <dbReference type="ARBA" id="ARBA00022448"/>
    </source>
</evidence>
<dbReference type="GO" id="GO:0005829">
    <property type="term" value="C:cytosol"/>
    <property type="evidence" value="ECO:0007669"/>
    <property type="project" value="UniProtKB-SubCell"/>
</dbReference>
<dbReference type="GO" id="GO:0000127">
    <property type="term" value="C:transcription factor TFIIIC complex"/>
    <property type="evidence" value="ECO:0007669"/>
    <property type="project" value="TreeGrafter"/>
</dbReference>
<comment type="function">
    <text evidence="11">RNA-binding protein involved in post-transcriptional regulation through transcript degradation.</text>
</comment>
<dbReference type="PANTHER" id="PTHR23082">
    <property type="entry name" value="TRANSCRIPTION INITIATION FACTOR IIIC TFIIIC , POLYPEPTIDE 3-RELATED"/>
    <property type="match status" value="1"/>
</dbReference>
<dbReference type="SUPFAM" id="SSF47769">
    <property type="entry name" value="SAM/Pointed domain"/>
    <property type="match status" value="1"/>
</dbReference>
<evidence type="ECO:0000256" key="7">
    <source>
        <dbReference type="ARBA" id="ARBA00022884"/>
    </source>
</evidence>
<evidence type="ECO:0000259" key="15">
    <source>
        <dbReference type="PROSITE" id="PS50105"/>
    </source>
</evidence>
<dbReference type="CDD" id="cd09556">
    <property type="entry name" value="SAM_VTS1_fungal"/>
    <property type="match status" value="1"/>
</dbReference>
<evidence type="ECO:0000256" key="13">
    <source>
        <dbReference type="PROSITE-ProRule" id="PRU00339"/>
    </source>
</evidence>
<comment type="similarity">
    <text evidence="3">Belongs to the VTS1 family.</text>
</comment>
<feature type="region of interest" description="Disordered" evidence="14">
    <location>
        <begin position="455"/>
        <end position="481"/>
    </location>
</feature>
<keyword evidence="8" id="KW-0653">Protein transport</keyword>
<comment type="subcellular location">
    <subcellularLocation>
        <location evidence="1">Cytoplasm</location>
        <location evidence="1">P-body</location>
    </subcellularLocation>
    <subcellularLocation>
        <location evidence="2">Cytoplasm</location>
        <location evidence="2">Cytosol</location>
    </subcellularLocation>
</comment>
<feature type="repeat" description="TPR" evidence="13">
    <location>
        <begin position="957"/>
        <end position="990"/>
    </location>
</feature>
<dbReference type="InterPro" id="IPR013761">
    <property type="entry name" value="SAM/pointed_sf"/>
</dbReference>
<dbReference type="SMART" id="SM00454">
    <property type="entry name" value="SAM"/>
    <property type="match status" value="1"/>
</dbReference>
<feature type="region of interest" description="Disordered" evidence="14">
    <location>
        <begin position="1022"/>
        <end position="1101"/>
    </location>
</feature>
<dbReference type="PROSITE" id="PS50005">
    <property type="entry name" value="TPR"/>
    <property type="match status" value="2"/>
</dbReference>
<evidence type="ECO:0000256" key="1">
    <source>
        <dbReference type="ARBA" id="ARBA00004201"/>
    </source>
</evidence>
<dbReference type="InterPro" id="IPR001660">
    <property type="entry name" value="SAM"/>
</dbReference>
<keyword evidence="6" id="KW-0547">Nucleotide-binding</keyword>
<gene>
    <name evidence="16" type="ORF">O9K51_07872</name>
</gene>
<feature type="repeat" description="TPR" evidence="13">
    <location>
        <begin position="665"/>
        <end position="698"/>
    </location>
</feature>
<dbReference type="PANTHER" id="PTHR23082:SF0">
    <property type="entry name" value="GENERAL TRANSCRIPTION FACTOR 3C POLYPEPTIDE 3"/>
    <property type="match status" value="1"/>
</dbReference>
<dbReference type="Gene3D" id="1.10.150.50">
    <property type="entry name" value="Transcription Factor, Ets-1"/>
    <property type="match status" value="1"/>
</dbReference>
<dbReference type="SMART" id="SM00028">
    <property type="entry name" value="TPR"/>
    <property type="match status" value="7"/>
</dbReference>
<dbReference type="InterPro" id="IPR011990">
    <property type="entry name" value="TPR-like_helical_dom_sf"/>
</dbReference>
<dbReference type="InterPro" id="IPR039340">
    <property type="entry name" value="Tfc4/TFIIIC-102/Sfc4"/>
</dbReference>
<feature type="region of interest" description="Disordered" evidence="14">
    <location>
        <begin position="230"/>
        <end position="322"/>
    </location>
</feature>
<comment type="caution">
    <text evidence="16">The sequence shown here is derived from an EMBL/GenBank/DDBJ whole genome shotgun (WGS) entry which is preliminary data.</text>
</comment>
<feature type="domain" description="SAM" evidence="15">
    <location>
        <begin position="549"/>
        <end position="610"/>
    </location>
</feature>
<evidence type="ECO:0000256" key="11">
    <source>
        <dbReference type="ARBA" id="ARBA00054767"/>
    </source>
</evidence>
<keyword evidence="17" id="KW-1185">Reference proteome</keyword>
<dbReference type="GO" id="GO:0000166">
    <property type="term" value="F:nucleotide binding"/>
    <property type="evidence" value="ECO:0007669"/>
    <property type="project" value="UniProtKB-KW"/>
</dbReference>
<keyword evidence="13" id="KW-0802">TPR repeat</keyword>
<evidence type="ECO:0000256" key="5">
    <source>
        <dbReference type="ARBA" id="ARBA00022490"/>
    </source>
</evidence>
<feature type="compositionally biased region" description="Polar residues" evidence="14">
    <location>
        <begin position="1"/>
        <end position="24"/>
    </location>
</feature>
<reference evidence="16" key="1">
    <citation type="submission" date="2023-01" db="EMBL/GenBank/DDBJ databases">
        <title>The growth and conidiation of Purpureocillium lavendulum are regulated by nitrogen source and histone H3K14 acetylation.</title>
        <authorList>
            <person name="Tang P."/>
            <person name="Han J."/>
            <person name="Zhang C."/>
            <person name="Tang P."/>
            <person name="Qi F."/>
            <person name="Zhang K."/>
            <person name="Liang L."/>
        </authorList>
    </citation>
    <scope>NUCLEOTIDE SEQUENCE</scope>
    <source>
        <strain evidence="16">YMF1.00683</strain>
    </source>
</reference>
<dbReference type="FunFam" id="1.10.150.50:FF:000033">
    <property type="entry name" value="Protein vts1, variant"/>
    <property type="match status" value="1"/>
</dbReference>
<feature type="region of interest" description="Disordered" evidence="14">
    <location>
        <begin position="1"/>
        <end position="79"/>
    </location>
</feature>
<dbReference type="GO" id="GO:0015031">
    <property type="term" value="P:protein transport"/>
    <property type="evidence" value="ECO:0007669"/>
    <property type="project" value="UniProtKB-KW"/>
</dbReference>
<evidence type="ECO:0000313" key="16">
    <source>
        <dbReference type="EMBL" id="KAJ6439981.1"/>
    </source>
</evidence>
<comment type="subunit">
    <text evidence="9">Monomer. Binds to RNA.</text>
</comment>
<keyword evidence="7" id="KW-0694">RNA-binding</keyword>
<feature type="region of interest" description="Disordered" evidence="14">
    <location>
        <begin position="405"/>
        <end position="424"/>
    </location>
</feature>
<keyword evidence="5" id="KW-0963">Cytoplasm</keyword>
<feature type="compositionally biased region" description="Low complexity" evidence="14">
    <location>
        <begin position="48"/>
        <end position="58"/>
    </location>
</feature>
<evidence type="ECO:0000256" key="2">
    <source>
        <dbReference type="ARBA" id="ARBA00004514"/>
    </source>
</evidence>
<evidence type="ECO:0000256" key="6">
    <source>
        <dbReference type="ARBA" id="ARBA00022741"/>
    </source>
</evidence>
<dbReference type="Proteomes" id="UP001163105">
    <property type="component" value="Unassembled WGS sequence"/>
</dbReference>
<feature type="compositionally biased region" description="Basic and acidic residues" evidence="14">
    <location>
        <begin position="519"/>
        <end position="528"/>
    </location>
</feature>
<feature type="region of interest" description="Disordered" evidence="14">
    <location>
        <begin position="517"/>
        <end position="551"/>
    </location>
</feature>
<feature type="compositionally biased region" description="Polar residues" evidence="14">
    <location>
        <begin position="283"/>
        <end position="298"/>
    </location>
</feature>
<feature type="compositionally biased region" description="Basic and acidic residues" evidence="14">
    <location>
        <begin position="1038"/>
        <end position="1047"/>
    </location>
</feature>
<evidence type="ECO:0000256" key="10">
    <source>
        <dbReference type="ARBA" id="ARBA00024136"/>
    </source>
</evidence>
<protein>
    <recommendedName>
        <fullName evidence="10">RNA-binding protein VTS1</fullName>
    </recommendedName>
    <alternativeName>
        <fullName evidence="12">RNA-binding protein vts1</fullName>
    </alternativeName>
</protein>
<feature type="compositionally biased region" description="Polar residues" evidence="14">
    <location>
        <begin position="414"/>
        <end position="424"/>
    </location>
</feature>
<dbReference type="GO" id="GO:0003729">
    <property type="term" value="F:mRNA binding"/>
    <property type="evidence" value="ECO:0007669"/>
    <property type="project" value="InterPro"/>
</dbReference>
<name>A0AB34FMB8_9HYPO</name>
<feature type="compositionally biased region" description="Polar residues" evidence="14">
    <location>
        <begin position="232"/>
        <end position="246"/>
    </location>
</feature>
<evidence type="ECO:0000256" key="9">
    <source>
        <dbReference type="ARBA" id="ARBA00024046"/>
    </source>
</evidence>
<feature type="compositionally biased region" description="Polar residues" evidence="14">
    <location>
        <begin position="63"/>
        <end position="75"/>
    </location>
</feature>
<evidence type="ECO:0000256" key="8">
    <source>
        <dbReference type="ARBA" id="ARBA00022927"/>
    </source>
</evidence>
<dbReference type="Pfam" id="PF25479">
    <property type="entry name" value="Vts1"/>
    <property type="match status" value="1"/>
</dbReference>
<evidence type="ECO:0000256" key="12">
    <source>
        <dbReference type="ARBA" id="ARBA00073291"/>
    </source>
</evidence>